<feature type="compositionally biased region" description="Acidic residues" evidence="1">
    <location>
        <begin position="1"/>
        <end position="11"/>
    </location>
</feature>
<proteinExistence type="predicted"/>
<feature type="region of interest" description="Disordered" evidence="1">
    <location>
        <begin position="1"/>
        <end position="65"/>
    </location>
</feature>
<dbReference type="Proteomes" id="UP000076761">
    <property type="component" value="Unassembled WGS sequence"/>
</dbReference>
<feature type="compositionally biased region" description="Polar residues" evidence="1">
    <location>
        <begin position="413"/>
        <end position="422"/>
    </location>
</feature>
<feature type="compositionally biased region" description="Acidic residues" evidence="1">
    <location>
        <begin position="303"/>
        <end position="312"/>
    </location>
</feature>
<feature type="region of interest" description="Disordered" evidence="1">
    <location>
        <begin position="143"/>
        <end position="165"/>
    </location>
</feature>
<dbReference type="EMBL" id="KV425573">
    <property type="protein sequence ID" value="KZT25248.1"/>
    <property type="molecule type" value="Genomic_DNA"/>
</dbReference>
<evidence type="ECO:0000313" key="3">
    <source>
        <dbReference type="Proteomes" id="UP000076761"/>
    </source>
</evidence>
<keyword evidence="3" id="KW-1185">Reference proteome</keyword>
<feature type="region of interest" description="Disordered" evidence="1">
    <location>
        <begin position="407"/>
        <end position="427"/>
    </location>
</feature>
<feature type="compositionally biased region" description="Pro residues" evidence="1">
    <location>
        <begin position="321"/>
        <end position="331"/>
    </location>
</feature>
<reference evidence="2 3" key="1">
    <citation type="journal article" date="2016" name="Mol. Biol. Evol.">
        <title>Comparative Genomics of Early-Diverging Mushroom-Forming Fungi Provides Insights into the Origins of Lignocellulose Decay Capabilities.</title>
        <authorList>
            <person name="Nagy L.G."/>
            <person name="Riley R."/>
            <person name="Tritt A."/>
            <person name="Adam C."/>
            <person name="Daum C."/>
            <person name="Floudas D."/>
            <person name="Sun H."/>
            <person name="Yadav J.S."/>
            <person name="Pangilinan J."/>
            <person name="Larsson K.H."/>
            <person name="Matsuura K."/>
            <person name="Barry K."/>
            <person name="Labutti K."/>
            <person name="Kuo R."/>
            <person name="Ohm R.A."/>
            <person name="Bhattacharya S.S."/>
            <person name="Shirouzu T."/>
            <person name="Yoshinaga Y."/>
            <person name="Martin F.M."/>
            <person name="Grigoriev I.V."/>
            <person name="Hibbett D.S."/>
        </authorList>
    </citation>
    <scope>NUCLEOTIDE SEQUENCE [LARGE SCALE GENOMIC DNA]</scope>
    <source>
        <strain evidence="2 3">HHB14362 ss-1</strain>
    </source>
</reference>
<name>A0A165SJE5_9AGAM</name>
<evidence type="ECO:0000256" key="1">
    <source>
        <dbReference type="SAM" id="MobiDB-lite"/>
    </source>
</evidence>
<dbReference type="AlphaFoldDB" id="A0A165SJE5"/>
<feature type="compositionally biased region" description="Polar residues" evidence="1">
    <location>
        <begin position="27"/>
        <end position="52"/>
    </location>
</feature>
<evidence type="ECO:0000313" key="2">
    <source>
        <dbReference type="EMBL" id="KZT25248.1"/>
    </source>
</evidence>
<accession>A0A165SJE5</accession>
<protein>
    <submittedName>
        <fullName evidence="2">Uncharacterized protein</fullName>
    </submittedName>
</protein>
<sequence length="461" mass="50540">MPPIDSSDDDVFSGSSSKMLHAKTLSPRRSPSRQSILPRRSTTSLRGPSSLAQAMDEDAANGSGRHSLAHELAVALMPEPSAGSKLLAEEFGIEYDEGAEGIDEQPEEEASAVDNGSTLADQIGRQPVDVQEEHVPLTLSVDIPSEIDPSFGSPVATRQRRPKPEQDAMDILAQDLEKTEKFLSHLRHIDVDATSASHAQPPLEKIASDMIRRINETARDREEQVRELLEYERQFRKIAGEVNGNDILGQLDELEDLEGDLLDPPSSMEAPKPAEKTLGTVVEESQSYNNDWETDPDRNHLGDEDDEDDDPDILAIKDTFPQPPPIVGPPTPGKTIPQLTHLRTFTASLVTSLTAISEHAQVNGAATADAGRKIRALKNKLGDWRTEWDSAEQSRIKIERWEAGIQDADDNSVPGTPTTATRSPGARRRLDGRKVVQEYLHGFEQVLLEASQKTQAIMAAS</sequence>
<feature type="region of interest" description="Disordered" evidence="1">
    <location>
        <begin position="284"/>
        <end position="331"/>
    </location>
</feature>
<dbReference type="InParanoid" id="A0A165SJE5"/>
<dbReference type="OrthoDB" id="3364905at2759"/>
<organism evidence="2 3">
    <name type="scientific">Neolentinus lepideus HHB14362 ss-1</name>
    <dbReference type="NCBI Taxonomy" id="1314782"/>
    <lineage>
        <taxon>Eukaryota</taxon>
        <taxon>Fungi</taxon>
        <taxon>Dikarya</taxon>
        <taxon>Basidiomycota</taxon>
        <taxon>Agaricomycotina</taxon>
        <taxon>Agaricomycetes</taxon>
        <taxon>Gloeophyllales</taxon>
        <taxon>Gloeophyllaceae</taxon>
        <taxon>Neolentinus</taxon>
    </lineage>
</organism>
<gene>
    <name evidence="2" type="ORF">NEOLEDRAFT_1134065</name>
</gene>